<keyword evidence="5" id="KW-0408">Iron</keyword>
<evidence type="ECO:0000256" key="1">
    <source>
        <dbReference type="ARBA" id="ARBA00022559"/>
    </source>
</evidence>
<proteinExistence type="inferred from homology"/>
<name>A0AAV1I9X7_9CHLO</name>
<evidence type="ECO:0000313" key="10">
    <source>
        <dbReference type="Proteomes" id="UP001314263"/>
    </source>
</evidence>
<evidence type="ECO:0000256" key="5">
    <source>
        <dbReference type="ARBA" id="ARBA00023004"/>
    </source>
</evidence>
<evidence type="ECO:0000313" key="9">
    <source>
        <dbReference type="EMBL" id="CAK0783902.1"/>
    </source>
</evidence>
<keyword evidence="7" id="KW-1133">Transmembrane helix</keyword>
<gene>
    <name evidence="9" type="ORF">CVIRNUC_007102</name>
</gene>
<dbReference type="GO" id="GO:0020037">
    <property type="term" value="F:heme binding"/>
    <property type="evidence" value="ECO:0007669"/>
    <property type="project" value="InterPro"/>
</dbReference>
<comment type="similarity">
    <text evidence="6">Belongs to the peroxidase family.</text>
</comment>
<keyword evidence="3" id="KW-0479">Metal-binding</keyword>
<keyword evidence="4" id="KW-0560">Oxidoreductase</keyword>
<keyword evidence="2" id="KW-0349">Heme</keyword>
<keyword evidence="7" id="KW-0812">Transmembrane</keyword>
<evidence type="ECO:0000256" key="2">
    <source>
        <dbReference type="ARBA" id="ARBA00022617"/>
    </source>
</evidence>
<keyword evidence="1" id="KW-0575">Peroxidase</keyword>
<dbReference type="Gene3D" id="1.10.420.10">
    <property type="entry name" value="Peroxidase, domain 2"/>
    <property type="match status" value="1"/>
</dbReference>
<dbReference type="GO" id="GO:0046872">
    <property type="term" value="F:metal ion binding"/>
    <property type="evidence" value="ECO:0007669"/>
    <property type="project" value="UniProtKB-KW"/>
</dbReference>
<dbReference type="InterPro" id="IPR002016">
    <property type="entry name" value="Haem_peroxidase"/>
</dbReference>
<dbReference type="InterPro" id="IPR002207">
    <property type="entry name" value="Peroxidase_I"/>
</dbReference>
<dbReference type="Gene3D" id="1.10.520.10">
    <property type="match status" value="1"/>
</dbReference>
<reference evidence="9 10" key="1">
    <citation type="submission" date="2023-10" db="EMBL/GenBank/DDBJ databases">
        <authorList>
            <person name="Maclean D."/>
            <person name="Macfadyen A."/>
        </authorList>
    </citation>
    <scope>NUCLEOTIDE SEQUENCE [LARGE SCALE GENOMIC DNA]</scope>
</reference>
<comment type="caution">
    <text evidence="9">The sequence shown here is derived from an EMBL/GenBank/DDBJ whole genome shotgun (WGS) entry which is preliminary data.</text>
</comment>
<keyword evidence="7" id="KW-0472">Membrane</keyword>
<dbReference type="InterPro" id="IPR010255">
    <property type="entry name" value="Haem_peroxidase_sf"/>
</dbReference>
<feature type="domain" description="Plant heme peroxidase family profile" evidence="8">
    <location>
        <begin position="42"/>
        <end position="258"/>
    </location>
</feature>
<dbReference type="PROSITE" id="PS50873">
    <property type="entry name" value="PEROXIDASE_4"/>
    <property type="match status" value="1"/>
</dbReference>
<dbReference type="GO" id="GO:0004601">
    <property type="term" value="F:peroxidase activity"/>
    <property type="evidence" value="ECO:0007669"/>
    <property type="project" value="UniProtKB-KW"/>
</dbReference>
<keyword evidence="10" id="KW-1185">Reference proteome</keyword>
<dbReference type="GO" id="GO:0034599">
    <property type="term" value="P:cellular response to oxidative stress"/>
    <property type="evidence" value="ECO:0007669"/>
    <property type="project" value="InterPro"/>
</dbReference>
<evidence type="ECO:0000256" key="4">
    <source>
        <dbReference type="ARBA" id="ARBA00023002"/>
    </source>
</evidence>
<evidence type="ECO:0000259" key="8">
    <source>
        <dbReference type="PROSITE" id="PS50873"/>
    </source>
</evidence>
<feature type="transmembrane region" description="Helical" evidence="7">
    <location>
        <begin position="270"/>
        <end position="293"/>
    </location>
</feature>
<organism evidence="9 10">
    <name type="scientific">Coccomyxa viridis</name>
    <dbReference type="NCBI Taxonomy" id="1274662"/>
    <lineage>
        <taxon>Eukaryota</taxon>
        <taxon>Viridiplantae</taxon>
        <taxon>Chlorophyta</taxon>
        <taxon>core chlorophytes</taxon>
        <taxon>Trebouxiophyceae</taxon>
        <taxon>Trebouxiophyceae incertae sedis</taxon>
        <taxon>Coccomyxaceae</taxon>
        <taxon>Coccomyxa</taxon>
    </lineage>
</organism>
<dbReference type="Pfam" id="PF00141">
    <property type="entry name" value="peroxidase"/>
    <property type="match status" value="1"/>
</dbReference>
<dbReference type="Proteomes" id="UP001314263">
    <property type="component" value="Unassembled WGS sequence"/>
</dbReference>
<dbReference type="PRINTS" id="PR00459">
    <property type="entry name" value="ASPEROXIDASE"/>
</dbReference>
<dbReference type="AlphaFoldDB" id="A0AAV1I9X7"/>
<dbReference type="GO" id="GO:0042744">
    <property type="term" value="P:hydrogen peroxide catabolic process"/>
    <property type="evidence" value="ECO:0007669"/>
    <property type="project" value="TreeGrafter"/>
</dbReference>
<evidence type="ECO:0000256" key="7">
    <source>
        <dbReference type="SAM" id="Phobius"/>
    </source>
</evidence>
<dbReference type="PRINTS" id="PR00458">
    <property type="entry name" value="PEROXIDASE"/>
</dbReference>
<dbReference type="EMBL" id="CAUYUE010000009">
    <property type="protein sequence ID" value="CAK0783902.1"/>
    <property type="molecule type" value="Genomic_DNA"/>
</dbReference>
<protein>
    <recommendedName>
        <fullName evidence="8">Plant heme peroxidase family profile domain-containing protein</fullName>
    </recommendedName>
</protein>
<dbReference type="InterPro" id="IPR044831">
    <property type="entry name" value="Ccp1-like"/>
</dbReference>
<dbReference type="PANTHER" id="PTHR31356">
    <property type="entry name" value="THYLAKOID LUMENAL 29 KDA PROTEIN, CHLOROPLASTIC-RELATED"/>
    <property type="match status" value="1"/>
</dbReference>
<dbReference type="SUPFAM" id="SSF48113">
    <property type="entry name" value="Heme-dependent peroxidases"/>
    <property type="match status" value="1"/>
</dbReference>
<dbReference type="GO" id="GO:0000302">
    <property type="term" value="P:response to reactive oxygen species"/>
    <property type="evidence" value="ECO:0007669"/>
    <property type="project" value="TreeGrafter"/>
</dbReference>
<accession>A0AAV1I9X7</accession>
<evidence type="ECO:0000256" key="6">
    <source>
        <dbReference type="RuleBase" id="RU004241"/>
    </source>
</evidence>
<evidence type="ECO:0000256" key="3">
    <source>
        <dbReference type="ARBA" id="ARBA00022723"/>
    </source>
</evidence>
<sequence>MAIGFPKVDSSYREAIASASKDVKALIDKEHCVPMLIRLAFNDSMTYDAATNTSGCNGSIRNKKELAHPGNKGLDIAVSLLKPIKDKYANVTWADLIQLAGMESVEAAGGPRIPFTPGRKDSWSFPPPGRLPDPIGAPEPATHLKHMAERLGLPLRQWVALMGAHPVARWWRDVQPPYMEQFYAAPPHSFGNSYFRDLTSGKLPKDGYLLGDVELRQIIEAFAEDNAIFLADYAVAHEALSLLGTKLPPARESAAAALEEAAGQRLELSYAAQAAVGAAAVVIGVVVVGGWYWRRRRRLQAA</sequence>
<dbReference type="PANTHER" id="PTHR31356:SF36">
    <property type="entry name" value="L-ASCORBATE PEROXIDASE 3"/>
    <property type="match status" value="1"/>
</dbReference>